<gene>
    <name evidence="5" type="ORF">FNH08_06020</name>
</gene>
<keyword evidence="6" id="KW-1185">Reference proteome</keyword>
<evidence type="ECO:0000259" key="4">
    <source>
        <dbReference type="PROSITE" id="PS50977"/>
    </source>
</evidence>
<dbReference type="SUPFAM" id="SSF46689">
    <property type="entry name" value="Homeodomain-like"/>
    <property type="match status" value="1"/>
</dbReference>
<evidence type="ECO:0000256" key="2">
    <source>
        <dbReference type="PROSITE-ProRule" id="PRU00335"/>
    </source>
</evidence>
<name>A0A5N8XCA3_9ACTN</name>
<comment type="caution">
    <text evidence="5">The sequence shown here is derived from an EMBL/GenBank/DDBJ whole genome shotgun (WGS) entry which is preliminary data.</text>
</comment>
<keyword evidence="1 2" id="KW-0238">DNA-binding</keyword>
<dbReference type="Gene3D" id="1.10.357.10">
    <property type="entry name" value="Tetracycline Repressor, domain 2"/>
    <property type="match status" value="1"/>
</dbReference>
<accession>A0A5N8XCA3</accession>
<protein>
    <submittedName>
        <fullName evidence="5">TetR family transcriptional regulator</fullName>
    </submittedName>
</protein>
<organism evidence="5 6">
    <name type="scientific">Streptomyces spongiae</name>
    <dbReference type="NCBI Taxonomy" id="565072"/>
    <lineage>
        <taxon>Bacteria</taxon>
        <taxon>Bacillati</taxon>
        <taxon>Actinomycetota</taxon>
        <taxon>Actinomycetes</taxon>
        <taxon>Kitasatosporales</taxon>
        <taxon>Streptomycetaceae</taxon>
        <taxon>Streptomyces</taxon>
    </lineage>
</organism>
<dbReference type="Proteomes" id="UP000400924">
    <property type="component" value="Unassembled WGS sequence"/>
</dbReference>
<dbReference type="OrthoDB" id="6929199at2"/>
<sequence length="201" mass="21796">MAAKIERGTPASQARRDPEGRRKALVKAAADLLLEVDGEELSHRRVAARAGVPLGATTYYFSNLEELREAALLLLTEWMDEVLRVIAASLDAAADFAAAFAETLHTYLNERDQVQADAALFIAAVRRPALRPLALHWFDGLAGILSAHTDAHTARAVAVFCDGASHHAALRDEPLDLPALHRAVTALMQPYPSTSTKEDPQ</sequence>
<dbReference type="GO" id="GO:0003677">
    <property type="term" value="F:DNA binding"/>
    <property type="evidence" value="ECO:0007669"/>
    <property type="project" value="UniProtKB-UniRule"/>
</dbReference>
<reference evidence="5 6" key="1">
    <citation type="submission" date="2019-07" db="EMBL/GenBank/DDBJ databases">
        <title>New species of Amycolatopsis and Streptomyces.</title>
        <authorList>
            <person name="Duangmal K."/>
            <person name="Teo W.F.A."/>
            <person name="Lipun K."/>
        </authorList>
    </citation>
    <scope>NUCLEOTIDE SEQUENCE [LARGE SCALE GENOMIC DNA]</scope>
    <source>
        <strain evidence="5 6">NBRC 106415</strain>
    </source>
</reference>
<feature type="DNA-binding region" description="H-T-H motif" evidence="2">
    <location>
        <begin position="42"/>
        <end position="61"/>
    </location>
</feature>
<feature type="region of interest" description="Disordered" evidence="3">
    <location>
        <begin position="1"/>
        <end position="20"/>
    </location>
</feature>
<feature type="domain" description="HTH tetR-type" evidence="4">
    <location>
        <begin position="19"/>
        <end position="79"/>
    </location>
</feature>
<dbReference type="EMBL" id="VJZC01000023">
    <property type="protein sequence ID" value="MPY56746.1"/>
    <property type="molecule type" value="Genomic_DNA"/>
</dbReference>
<dbReference type="InterPro" id="IPR009057">
    <property type="entry name" value="Homeodomain-like_sf"/>
</dbReference>
<dbReference type="InterPro" id="IPR041583">
    <property type="entry name" value="TetR_C_31"/>
</dbReference>
<evidence type="ECO:0000313" key="5">
    <source>
        <dbReference type="EMBL" id="MPY56746.1"/>
    </source>
</evidence>
<dbReference type="RefSeq" id="WP_152770201.1">
    <property type="nucleotide sequence ID" value="NZ_VJZC01000023.1"/>
</dbReference>
<dbReference type="AlphaFoldDB" id="A0A5N8XCA3"/>
<proteinExistence type="predicted"/>
<dbReference type="PROSITE" id="PS50977">
    <property type="entry name" value="HTH_TETR_2"/>
    <property type="match status" value="1"/>
</dbReference>
<evidence type="ECO:0000313" key="6">
    <source>
        <dbReference type="Proteomes" id="UP000400924"/>
    </source>
</evidence>
<evidence type="ECO:0000256" key="1">
    <source>
        <dbReference type="ARBA" id="ARBA00023125"/>
    </source>
</evidence>
<dbReference type="Pfam" id="PF17940">
    <property type="entry name" value="TetR_C_31"/>
    <property type="match status" value="1"/>
</dbReference>
<evidence type="ECO:0000256" key="3">
    <source>
        <dbReference type="SAM" id="MobiDB-lite"/>
    </source>
</evidence>
<dbReference type="InterPro" id="IPR001647">
    <property type="entry name" value="HTH_TetR"/>
</dbReference>